<dbReference type="Pfam" id="PF00289">
    <property type="entry name" value="Biotin_carb_N"/>
    <property type="match status" value="1"/>
</dbReference>
<protein>
    <recommendedName>
        <fullName evidence="2">biotin carboxylase</fullName>
        <ecNumber evidence="2">6.3.4.14</ecNumber>
    </recommendedName>
</protein>
<keyword evidence="4 7" id="KW-0547">Nucleotide-binding</keyword>
<dbReference type="InterPro" id="IPR005481">
    <property type="entry name" value="BC-like_N"/>
</dbReference>
<dbReference type="PROSITE" id="PS50968">
    <property type="entry name" value="BIOTINYL_LIPOYL"/>
    <property type="match status" value="1"/>
</dbReference>
<dbReference type="Pfam" id="PF00364">
    <property type="entry name" value="Biotin_lipoyl"/>
    <property type="match status" value="1"/>
</dbReference>
<feature type="domain" description="ATP-grasp" evidence="9">
    <location>
        <begin position="122"/>
        <end position="319"/>
    </location>
</feature>
<dbReference type="CDD" id="cd06850">
    <property type="entry name" value="biotinyl_domain"/>
    <property type="match status" value="1"/>
</dbReference>
<evidence type="ECO:0000256" key="4">
    <source>
        <dbReference type="ARBA" id="ARBA00022741"/>
    </source>
</evidence>
<dbReference type="Gene3D" id="2.40.50.100">
    <property type="match status" value="1"/>
</dbReference>
<keyword evidence="6" id="KW-0092">Biotin</keyword>
<dbReference type="InterPro" id="IPR011764">
    <property type="entry name" value="Biotin_carboxylation_dom"/>
</dbReference>
<evidence type="ECO:0000256" key="7">
    <source>
        <dbReference type="PROSITE-ProRule" id="PRU00409"/>
    </source>
</evidence>
<feature type="domain" description="Biotin carboxylation" evidence="10">
    <location>
        <begin position="3"/>
        <end position="446"/>
    </location>
</feature>
<evidence type="ECO:0000259" key="10">
    <source>
        <dbReference type="PROSITE" id="PS50979"/>
    </source>
</evidence>
<dbReference type="InterPro" id="IPR013815">
    <property type="entry name" value="ATP_grasp_subdomain_1"/>
</dbReference>
<dbReference type="Gene3D" id="3.40.50.20">
    <property type="match status" value="1"/>
</dbReference>
<comment type="cofactor">
    <cofactor evidence="1">
        <name>biotin</name>
        <dbReference type="ChEBI" id="CHEBI:57586"/>
    </cofactor>
</comment>
<evidence type="ECO:0000313" key="12">
    <source>
        <dbReference type="Proteomes" id="UP000831775"/>
    </source>
</evidence>
<dbReference type="InterPro" id="IPR000089">
    <property type="entry name" value="Biotin_lipoyl"/>
</dbReference>
<dbReference type="EC" id="6.3.4.14" evidence="2"/>
<dbReference type="InterPro" id="IPR050856">
    <property type="entry name" value="Biotin_carboxylase_complex"/>
</dbReference>
<dbReference type="PROSITE" id="PS00867">
    <property type="entry name" value="CPSASE_2"/>
    <property type="match status" value="1"/>
</dbReference>
<dbReference type="RefSeq" id="WP_244688496.1">
    <property type="nucleotide sequence ID" value="NZ_CP095043.1"/>
</dbReference>
<evidence type="ECO:0000259" key="9">
    <source>
        <dbReference type="PROSITE" id="PS50975"/>
    </source>
</evidence>
<evidence type="ECO:0000256" key="1">
    <source>
        <dbReference type="ARBA" id="ARBA00001953"/>
    </source>
</evidence>
<reference evidence="11 12" key="1">
    <citation type="submission" date="2022-04" db="EMBL/GenBank/DDBJ databases">
        <title>Leucobacter sp. isolated from rhizosphere of onion.</title>
        <authorList>
            <person name="Won M."/>
            <person name="Lee C.-M."/>
            <person name="Woen H.-Y."/>
            <person name="Kwon S.-W."/>
        </authorList>
    </citation>
    <scope>NUCLEOTIDE SEQUENCE [LARGE SCALE GENOMIC DNA]</scope>
    <source>
        <strain evidence="11 12">H25R-14</strain>
    </source>
</reference>
<dbReference type="InterPro" id="IPR011761">
    <property type="entry name" value="ATP-grasp"/>
</dbReference>
<dbReference type="Pfam" id="PF02786">
    <property type="entry name" value="CPSase_L_D2"/>
    <property type="match status" value="1"/>
</dbReference>
<dbReference type="InterPro" id="IPR011053">
    <property type="entry name" value="Single_hybrid_motif"/>
</dbReference>
<dbReference type="Gene3D" id="3.30.470.20">
    <property type="entry name" value="ATP-grasp fold, B domain"/>
    <property type="match status" value="1"/>
</dbReference>
<dbReference type="PROSITE" id="PS00188">
    <property type="entry name" value="BIOTIN"/>
    <property type="match status" value="1"/>
</dbReference>
<dbReference type="SUPFAM" id="SSF51230">
    <property type="entry name" value="Single hybrid motif"/>
    <property type="match status" value="1"/>
</dbReference>
<feature type="domain" description="Lipoyl-binding" evidence="8">
    <location>
        <begin position="508"/>
        <end position="586"/>
    </location>
</feature>
<dbReference type="InterPro" id="IPR005482">
    <property type="entry name" value="Biotin_COase_C"/>
</dbReference>
<evidence type="ECO:0000256" key="6">
    <source>
        <dbReference type="ARBA" id="ARBA00023267"/>
    </source>
</evidence>
<dbReference type="InterPro" id="IPR001882">
    <property type="entry name" value="Biotin_BS"/>
</dbReference>
<dbReference type="Pfam" id="PF02785">
    <property type="entry name" value="Biotin_carb_C"/>
    <property type="match status" value="1"/>
</dbReference>
<organism evidence="11 12">
    <name type="scientific">Leucobacter rhizosphaerae</name>
    <dbReference type="NCBI Taxonomy" id="2932245"/>
    <lineage>
        <taxon>Bacteria</taxon>
        <taxon>Bacillati</taxon>
        <taxon>Actinomycetota</taxon>
        <taxon>Actinomycetes</taxon>
        <taxon>Micrococcales</taxon>
        <taxon>Microbacteriaceae</taxon>
        <taxon>Leucobacter</taxon>
    </lineage>
</organism>
<dbReference type="PROSITE" id="PS50979">
    <property type="entry name" value="BC"/>
    <property type="match status" value="1"/>
</dbReference>
<keyword evidence="3" id="KW-0436">Ligase</keyword>
<evidence type="ECO:0000259" key="8">
    <source>
        <dbReference type="PROSITE" id="PS50968"/>
    </source>
</evidence>
<proteinExistence type="predicted"/>
<keyword evidence="5 7" id="KW-0067">ATP-binding</keyword>
<keyword evidence="12" id="KW-1185">Reference proteome</keyword>
<dbReference type="SUPFAM" id="SSF56059">
    <property type="entry name" value="Glutathione synthetase ATP-binding domain-like"/>
    <property type="match status" value="1"/>
</dbReference>
<evidence type="ECO:0000256" key="2">
    <source>
        <dbReference type="ARBA" id="ARBA00013263"/>
    </source>
</evidence>
<dbReference type="SMART" id="SM00878">
    <property type="entry name" value="Biotin_carb_C"/>
    <property type="match status" value="1"/>
</dbReference>
<name>A0ABY4FZQ3_9MICO</name>
<evidence type="ECO:0000256" key="3">
    <source>
        <dbReference type="ARBA" id="ARBA00022598"/>
    </source>
</evidence>
<dbReference type="SUPFAM" id="SSF51246">
    <property type="entry name" value="Rudiment single hybrid motif"/>
    <property type="match status" value="1"/>
</dbReference>
<dbReference type="EMBL" id="CP095043">
    <property type="protein sequence ID" value="UOQ61773.1"/>
    <property type="molecule type" value="Genomic_DNA"/>
</dbReference>
<sequence length="588" mass="62655">MSRIRKVLIANRGEIAVRIIRAAADSGIASVAVYADQDRDAMHAQLADEAYGLGGTTSAETYLVIDKILAVARRSGADAVHPGYGFLAENADFARAVIAAGLTWIGPGPDAIERLGDKVSARHVAEAVNAPLAPGTSDPVQDASEVIAFADEFGLPVAIKAAFGGGGRGLKVAYERDEIAELFDSATREAISAFGRGECFVEKYLEKPRHVETQCLADQHGNVVVVSTRDCSLQRRHQKLVEEAPAPFLTEAQNAELYRASKEILREVGYVGAGTCEFLVARDGTVSFLEVNTRLQVEHPVSEEVTGIDLVREQFRIAEGGVIDYADPVAHGHSFEFRLNGEDPGNGFLPAPGPVTLFKAASGPGVRVDTGVASGDVVSGSFDSMLGKLIVTGATREQALERARRALDEFEVLGLPTVLPFHRKIVRDPAFTAPDGEFGVYTLWIENEFVNDLEPWEGELQALATDPKRQTVVVEVAGRRVEVTMPATLLPLVDQDVTRGPAPKRAKGAGISTTTGDSVAAPMQATVVKVAVDEGQSVTEGDLVVVLEAMKMEQSIYAHRDGVVQGVDAPVGQTVPNGHQLLAIVDPA</sequence>
<dbReference type="InterPro" id="IPR005479">
    <property type="entry name" value="CPAse_ATP-bd"/>
</dbReference>
<dbReference type="InterPro" id="IPR016185">
    <property type="entry name" value="PreATP-grasp_dom_sf"/>
</dbReference>
<dbReference type="PANTHER" id="PTHR18866:SF33">
    <property type="entry name" value="METHYLCROTONOYL-COA CARBOXYLASE SUBUNIT ALPHA, MITOCHONDRIAL-RELATED"/>
    <property type="match status" value="1"/>
</dbReference>
<evidence type="ECO:0000256" key="5">
    <source>
        <dbReference type="ARBA" id="ARBA00022840"/>
    </source>
</evidence>
<dbReference type="PROSITE" id="PS50975">
    <property type="entry name" value="ATP_GRASP"/>
    <property type="match status" value="1"/>
</dbReference>
<dbReference type="SUPFAM" id="SSF52440">
    <property type="entry name" value="PreATP-grasp domain"/>
    <property type="match status" value="1"/>
</dbReference>
<dbReference type="Gene3D" id="3.30.1490.20">
    <property type="entry name" value="ATP-grasp fold, A domain"/>
    <property type="match status" value="1"/>
</dbReference>
<dbReference type="Proteomes" id="UP000831775">
    <property type="component" value="Chromosome"/>
</dbReference>
<dbReference type="InterPro" id="IPR011054">
    <property type="entry name" value="Rudment_hybrid_motif"/>
</dbReference>
<accession>A0ABY4FZQ3</accession>
<evidence type="ECO:0000313" key="11">
    <source>
        <dbReference type="EMBL" id="UOQ61773.1"/>
    </source>
</evidence>
<dbReference type="PANTHER" id="PTHR18866">
    <property type="entry name" value="CARBOXYLASE:PYRUVATE/ACETYL-COA/PROPIONYL-COA CARBOXYLASE"/>
    <property type="match status" value="1"/>
</dbReference>
<gene>
    <name evidence="11" type="ORF">MUN76_07410</name>
</gene>